<dbReference type="EMBL" id="JACGWO010000001">
    <property type="protein sequence ID" value="KAK4439569.1"/>
    <property type="molecule type" value="Genomic_DNA"/>
</dbReference>
<feature type="compositionally biased region" description="Polar residues" evidence="1">
    <location>
        <begin position="69"/>
        <end position="82"/>
    </location>
</feature>
<evidence type="ECO:0000256" key="1">
    <source>
        <dbReference type="SAM" id="MobiDB-lite"/>
    </source>
</evidence>
<organism evidence="2 3">
    <name type="scientific">Sesamum alatum</name>
    <dbReference type="NCBI Taxonomy" id="300844"/>
    <lineage>
        <taxon>Eukaryota</taxon>
        <taxon>Viridiplantae</taxon>
        <taxon>Streptophyta</taxon>
        <taxon>Embryophyta</taxon>
        <taxon>Tracheophyta</taxon>
        <taxon>Spermatophyta</taxon>
        <taxon>Magnoliopsida</taxon>
        <taxon>eudicotyledons</taxon>
        <taxon>Gunneridae</taxon>
        <taxon>Pentapetalae</taxon>
        <taxon>asterids</taxon>
        <taxon>lamiids</taxon>
        <taxon>Lamiales</taxon>
        <taxon>Pedaliaceae</taxon>
        <taxon>Sesamum</taxon>
    </lineage>
</organism>
<name>A0AAE1Z0D6_9LAMI</name>
<reference evidence="2" key="1">
    <citation type="submission" date="2020-06" db="EMBL/GenBank/DDBJ databases">
        <authorList>
            <person name="Li T."/>
            <person name="Hu X."/>
            <person name="Zhang T."/>
            <person name="Song X."/>
            <person name="Zhang H."/>
            <person name="Dai N."/>
            <person name="Sheng W."/>
            <person name="Hou X."/>
            <person name="Wei L."/>
        </authorList>
    </citation>
    <scope>NUCLEOTIDE SEQUENCE</scope>
    <source>
        <strain evidence="2">3651</strain>
        <tissue evidence="2">Leaf</tissue>
    </source>
</reference>
<dbReference type="Proteomes" id="UP001293254">
    <property type="component" value="Unassembled WGS sequence"/>
</dbReference>
<feature type="region of interest" description="Disordered" evidence="1">
    <location>
        <begin position="99"/>
        <end position="123"/>
    </location>
</feature>
<gene>
    <name evidence="2" type="ORF">Salat_0291800</name>
</gene>
<evidence type="ECO:0000313" key="3">
    <source>
        <dbReference type="Proteomes" id="UP001293254"/>
    </source>
</evidence>
<keyword evidence="3" id="KW-1185">Reference proteome</keyword>
<protein>
    <submittedName>
        <fullName evidence="2">Uncharacterized protein</fullName>
    </submittedName>
</protein>
<dbReference type="AlphaFoldDB" id="A0AAE1Z0D6"/>
<evidence type="ECO:0000313" key="2">
    <source>
        <dbReference type="EMBL" id="KAK4439569.1"/>
    </source>
</evidence>
<feature type="region of interest" description="Disordered" evidence="1">
    <location>
        <begin position="66"/>
        <end position="87"/>
    </location>
</feature>
<proteinExistence type="predicted"/>
<sequence>MSHFYCSKWPNRSSASNQAVLCLTDRVGSLTSLRELVSQQLTIFHGRFDRAHINLEHGQSLKMRIMSSFPPSHTGSSDQPGFSSYPDCLEKAKRYDSFPDKEVDSAGNLSSPDKVLGKDRNESSRRMQNLFLFV</sequence>
<accession>A0AAE1Z0D6</accession>
<reference evidence="2" key="2">
    <citation type="journal article" date="2024" name="Plant">
        <title>Genomic evolution and insights into agronomic trait innovations of Sesamum species.</title>
        <authorList>
            <person name="Miao H."/>
            <person name="Wang L."/>
            <person name="Qu L."/>
            <person name="Liu H."/>
            <person name="Sun Y."/>
            <person name="Le M."/>
            <person name="Wang Q."/>
            <person name="Wei S."/>
            <person name="Zheng Y."/>
            <person name="Lin W."/>
            <person name="Duan Y."/>
            <person name="Cao H."/>
            <person name="Xiong S."/>
            <person name="Wang X."/>
            <person name="Wei L."/>
            <person name="Li C."/>
            <person name="Ma Q."/>
            <person name="Ju M."/>
            <person name="Zhao R."/>
            <person name="Li G."/>
            <person name="Mu C."/>
            <person name="Tian Q."/>
            <person name="Mei H."/>
            <person name="Zhang T."/>
            <person name="Gao T."/>
            <person name="Zhang H."/>
        </authorList>
    </citation>
    <scope>NUCLEOTIDE SEQUENCE</scope>
    <source>
        <strain evidence="2">3651</strain>
    </source>
</reference>
<comment type="caution">
    <text evidence="2">The sequence shown here is derived from an EMBL/GenBank/DDBJ whole genome shotgun (WGS) entry which is preliminary data.</text>
</comment>